<sequence length="158" mass="18223">MNYSIIAFLILLNIGIIVFFCVRKRMVGNILEKTSSSKNRFLYLMAGLFFVFALGIRQLYFYISLKGNLSNLETELVITFMSTGVFFIIMFFTSKVYFGSKGVFVPTIPFFIPRYQITNYSVSSSTLIIERKEKKTFRLKIEPKDVNKIESAIALLNN</sequence>
<evidence type="ECO:0000313" key="3">
    <source>
        <dbReference type="Proteomes" id="UP000018934"/>
    </source>
</evidence>
<protein>
    <recommendedName>
        <fullName evidence="4">DUF5673 domain-containing protein</fullName>
    </recommendedName>
</protein>
<proteinExistence type="predicted"/>
<evidence type="ECO:0008006" key="4">
    <source>
        <dbReference type="Google" id="ProtNLM"/>
    </source>
</evidence>
<evidence type="ECO:0000256" key="1">
    <source>
        <dbReference type="SAM" id="Phobius"/>
    </source>
</evidence>
<dbReference type="EMBL" id="CP007033">
    <property type="protein sequence ID" value="AHF11400.1"/>
    <property type="molecule type" value="Genomic_DNA"/>
</dbReference>
<reference evidence="2 3" key="1">
    <citation type="journal article" date="2013" name="Stand. Genomic Sci.">
        <title>Complete genome sequence of Dehalobacter restrictus PER-K23(T.).</title>
        <authorList>
            <person name="Kruse T."/>
            <person name="Maillard J."/>
            <person name="Goodwin L."/>
            <person name="Woyke T."/>
            <person name="Teshima H."/>
            <person name="Bruce D."/>
            <person name="Detter C."/>
            <person name="Tapia R."/>
            <person name="Han C."/>
            <person name="Huntemann M."/>
            <person name="Wei C.L."/>
            <person name="Han J."/>
            <person name="Chen A."/>
            <person name="Kyrpides N."/>
            <person name="Szeto E."/>
            <person name="Markowitz V."/>
            <person name="Ivanova N."/>
            <person name="Pagani I."/>
            <person name="Pati A."/>
            <person name="Pitluck S."/>
            <person name="Nolan M."/>
            <person name="Holliger C."/>
            <person name="Smidt H."/>
        </authorList>
    </citation>
    <scope>NUCLEOTIDE SEQUENCE [LARGE SCALE GENOMIC DNA]</scope>
    <source>
        <strain evidence="3">DSM 9455</strain>
    </source>
</reference>
<keyword evidence="1" id="KW-0812">Transmembrane</keyword>
<gene>
    <name evidence="2" type="ORF">DEHRE_10030</name>
</gene>
<keyword evidence="3" id="KW-1185">Reference proteome</keyword>
<dbReference type="Proteomes" id="UP000018934">
    <property type="component" value="Chromosome"/>
</dbReference>
<evidence type="ECO:0000313" key="2">
    <source>
        <dbReference type="EMBL" id="AHF11400.1"/>
    </source>
</evidence>
<feature type="transmembrane region" description="Helical" evidence="1">
    <location>
        <begin position="42"/>
        <end position="64"/>
    </location>
</feature>
<feature type="transmembrane region" description="Helical" evidence="1">
    <location>
        <begin position="6"/>
        <end position="22"/>
    </location>
</feature>
<accession>A0ABN4BWN2</accession>
<keyword evidence="1" id="KW-1133">Transmembrane helix</keyword>
<feature type="transmembrane region" description="Helical" evidence="1">
    <location>
        <begin position="76"/>
        <end position="98"/>
    </location>
</feature>
<organism evidence="2 3">
    <name type="scientific">Dehalobacter restrictus (strain DSM 9455 / PER-K23)</name>
    <dbReference type="NCBI Taxonomy" id="871738"/>
    <lineage>
        <taxon>Bacteria</taxon>
        <taxon>Bacillati</taxon>
        <taxon>Bacillota</taxon>
        <taxon>Clostridia</taxon>
        <taxon>Eubacteriales</taxon>
        <taxon>Desulfitobacteriaceae</taxon>
        <taxon>Dehalobacter</taxon>
    </lineage>
</organism>
<keyword evidence="1" id="KW-0472">Membrane</keyword>
<name>A0ABN4BWN2_DEHRP</name>